<dbReference type="STRING" id="5601.A0A0D2GE17"/>
<evidence type="ECO:0008006" key="3">
    <source>
        <dbReference type="Google" id="ProtNLM"/>
    </source>
</evidence>
<dbReference type="EMBL" id="KN846957">
    <property type="protein sequence ID" value="KIW70389.1"/>
    <property type="molecule type" value="Genomic_DNA"/>
</dbReference>
<protein>
    <recommendedName>
        <fullName evidence="3">ZZ-type domain-containing protein</fullName>
    </recommendedName>
</protein>
<dbReference type="Proteomes" id="UP000054266">
    <property type="component" value="Unassembled WGS sequence"/>
</dbReference>
<accession>A0A0D2GE17</accession>
<sequence length="729" mass="81033">MADTGPGPWTKVGDSAADLVRALTDLYWEALEPEIANAVLSLNNVLRLRKEQPDAGIGPQSIEQRMSARLEEPVYTWDPLGLSWEDRAGCHEVAQDLLLGKQTVEDDYLLSRMFLGGVGMLDIDEVIVYREPTLPSEEGPPEFEAVMDDDGMVSLFSITCDVCDNPVRGMSWTCRLGCRPVGQDSEAPADPMRICMSCYSADRHTKAHLLPVPHRYALSDIAAHVTTEQFWQLRKELQQRQDEVDFEQDRRTVGVIWNAVARTLSSWSRKDEGFPLGNIHAAVTFGPLVFETGVEGSKGGVRISPRQTLDLGRRWPNLSPVTILALDRKRQLYKSTRRLEHPPIQAAIKQVVGGAFAGYHAHLKPVEDRAILMLFDAASTWSEQPLKPRKANGQRLHLHAKNIINIMKPQLDVEIQSYIRTLAATMMGPGMNLGWNKYTNNCQNFCDSLLQGEVFAHVFPGRESLRGLPTQAANQDAVNYVISFRTAPELGKVVESTKLSIGPMTAFLKQVHRPTNVLQYQESQGRRTLNETQLCAQIFAWPCQSEECDLADHPWTNPAELVSMLQFHLLSDRGQYSYVADGEGPHGSLCPLSEVKWVRQRLAVLQALDSFVAAAAAINQAFQEKLASEPTRGWNPPTAPSIPQSIPFQCADDAVHYQQEDLGSKRTRKSLFGSGPAMYETGPQIELPAEYTLLGERPVVFMPTVGAALAPMRDGEEADILTDRESRGS</sequence>
<gene>
    <name evidence="1" type="ORF">PV04_02662</name>
</gene>
<reference evidence="1 2" key="1">
    <citation type="submission" date="2015-01" db="EMBL/GenBank/DDBJ databases">
        <title>The Genome Sequence of Capronia semiimmersa CBS27337.</title>
        <authorList>
            <consortium name="The Broad Institute Genomics Platform"/>
            <person name="Cuomo C."/>
            <person name="de Hoog S."/>
            <person name="Gorbushina A."/>
            <person name="Stielow B."/>
            <person name="Teixiera M."/>
            <person name="Abouelleil A."/>
            <person name="Chapman S.B."/>
            <person name="Priest M."/>
            <person name="Young S.K."/>
            <person name="Wortman J."/>
            <person name="Nusbaum C."/>
            <person name="Birren B."/>
        </authorList>
    </citation>
    <scope>NUCLEOTIDE SEQUENCE [LARGE SCALE GENOMIC DNA]</scope>
    <source>
        <strain evidence="1 2">CBS 27337</strain>
    </source>
</reference>
<evidence type="ECO:0000313" key="2">
    <source>
        <dbReference type="Proteomes" id="UP000054266"/>
    </source>
</evidence>
<evidence type="ECO:0000313" key="1">
    <source>
        <dbReference type="EMBL" id="KIW70389.1"/>
    </source>
</evidence>
<name>A0A0D2GE17_9EURO</name>
<organism evidence="1 2">
    <name type="scientific">Phialophora macrospora</name>
    <dbReference type="NCBI Taxonomy" id="1851006"/>
    <lineage>
        <taxon>Eukaryota</taxon>
        <taxon>Fungi</taxon>
        <taxon>Dikarya</taxon>
        <taxon>Ascomycota</taxon>
        <taxon>Pezizomycotina</taxon>
        <taxon>Eurotiomycetes</taxon>
        <taxon>Chaetothyriomycetidae</taxon>
        <taxon>Chaetothyriales</taxon>
        <taxon>Herpotrichiellaceae</taxon>
        <taxon>Phialophora</taxon>
    </lineage>
</organism>
<dbReference type="HOGENOM" id="CLU_379915_0_0_1"/>
<dbReference type="AlphaFoldDB" id="A0A0D2GE17"/>
<proteinExistence type="predicted"/>
<keyword evidence="2" id="KW-1185">Reference proteome</keyword>